<evidence type="ECO:0000313" key="1">
    <source>
        <dbReference type="EMBL" id="KAF0752232.1"/>
    </source>
</evidence>
<comment type="caution">
    <text evidence="1">The sequence shown here is derived from an EMBL/GenBank/DDBJ whole genome shotgun (WGS) entry which is preliminary data.</text>
</comment>
<gene>
    <name evidence="1" type="ORF">FWK35_00014856</name>
</gene>
<dbReference type="EMBL" id="VUJU01005117">
    <property type="protein sequence ID" value="KAF0752232.1"/>
    <property type="molecule type" value="Genomic_DNA"/>
</dbReference>
<dbReference type="AlphaFoldDB" id="A0A6G0YAC9"/>
<sequence>MFQQTLGISEAVVSTALSKLKTSPTKSEDMRGKHFTRPLVVHNDLKNHVNEHISSFSVVESLVYKARFKKGIP</sequence>
<proteinExistence type="predicted"/>
<evidence type="ECO:0000313" key="2">
    <source>
        <dbReference type="Proteomes" id="UP000478052"/>
    </source>
</evidence>
<name>A0A6G0YAC9_APHCR</name>
<keyword evidence="2" id="KW-1185">Reference proteome</keyword>
<organism evidence="1 2">
    <name type="scientific">Aphis craccivora</name>
    <name type="common">Cowpea aphid</name>
    <dbReference type="NCBI Taxonomy" id="307492"/>
    <lineage>
        <taxon>Eukaryota</taxon>
        <taxon>Metazoa</taxon>
        <taxon>Ecdysozoa</taxon>
        <taxon>Arthropoda</taxon>
        <taxon>Hexapoda</taxon>
        <taxon>Insecta</taxon>
        <taxon>Pterygota</taxon>
        <taxon>Neoptera</taxon>
        <taxon>Paraneoptera</taxon>
        <taxon>Hemiptera</taxon>
        <taxon>Sternorrhyncha</taxon>
        <taxon>Aphidomorpha</taxon>
        <taxon>Aphidoidea</taxon>
        <taxon>Aphididae</taxon>
        <taxon>Aphidini</taxon>
        <taxon>Aphis</taxon>
        <taxon>Aphis</taxon>
    </lineage>
</organism>
<accession>A0A6G0YAC9</accession>
<protein>
    <submittedName>
        <fullName evidence="1">Uncharacterized protein</fullName>
    </submittedName>
</protein>
<reference evidence="1 2" key="1">
    <citation type="submission" date="2019-08" db="EMBL/GenBank/DDBJ databases">
        <title>Whole genome of Aphis craccivora.</title>
        <authorList>
            <person name="Voronova N.V."/>
            <person name="Shulinski R.S."/>
            <person name="Bandarenka Y.V."/>
            <person name="Zhorov D.G."/>
            <person name="Warner D."/>
        </authorList>
    </citation>
    <scope>NUCLEOTIDE SEQUENCE [LARGE SCALE GENOMIC DNA]</scope>
    <source>
        <strain evidence="1">180601</strain>
        <tissue evidence="1">Whole Body</tissue>
    </source>
</reference>
<dbReference type="Proteomes" id="UP000478052">
    <property type="component" value="Unassembled WGS sequence"/>
</dbReference>